<keyword evidence="2" id="KW-1185">Reference proteome</keyword>
<sequence length="224" mass="24298">MKEFVPEIQGNLRKHMIRVPEVIYKVSGIKIFGKRIKSLVFSTDVAIIKNCNADAVIAVYPFTPQPIITHAIITASDVPVFSGVGGGTTTGKRVINLAMDAEFQGAMGVVVNAPTSNEIIRGLRDRIDIPIVVTVVSEKTDFEARVNAGATILNVSGASKTAEIVRLIRQQYPELPIMATGGPTEADILRTIEAGANAITFTPPSTGEIFRDIMIKYRNQDDIF</sequence>
<dbReference type="RefSeq" id="WP_092590247.1">
    <property type="nucleotide sequence ID" value="NZ_FMWL01000005.1"/>
</dbReference>
<organism evidence="1 2">
    <name type="scientific">Acidaminobacter hydrogenoformans DSM 2784</name>
    <dbReference type="NCBI Taxonomy" id="1120920"/>
    <lineage>
        <taxon>Bacteria</taxon>
        <taxon>Bacillati</taxon>
        <taxon>Bacillota</taxon>
        <taxon>Clostridia</taxon>
        <taxon>Peptostreptococcales</taxon>
        <taxon>Acidaminobacteraceae</taxon>
        <taxon>Acidaminobacter</taxon>
    </lineage>
</organism>
<dbReference type="Proteomes" id="UP000199208">
    <property type="component" value="Unassembled WGS sequence"/>
</dbReference>
<reference evidence="1 2" key="1">
    <citation type="submission" date="2016-10" db="EMBL/GenBank/DDBJ databases">
        <authorList>
            <person name="de Groot N.N."/>
        </authorList>
    </citation>
    <scope>NUCLEOTIDE SEQUENCE [LARGE SCALE GENOMIC DNA]</scope>
    <source>
        <strain evidence="1 2">DSM 2784</strain>
    </source>
</reference>
<accession>A0A1G5RYN8</accession>
<gene>
    <name evidence="1" type="ORF">SAMN03080599_01483</name>
</gene>
<dbReference type="AlphaFoldDB" id="A0A1G5RYN8"/>
<dbReference type="InterPro" id="IPR013785">
    <property type="entry name" value="Aldolase_TIM"/>
</dbReference>
<evidence type="ECO:0008006" key="3">
    <source>
        <dbReference type="Google" id="ProtNLM"/>
    </source>
</evidence>
<evidence type="ECO:0000313" key="1">
    <source>
        <dbReference type="EMBL" id="SCZ78870.1"/>
    </source>
</evidence>
<dbReference type="Gene3D" id="3.20.20.70">
    <property type="entry name" value="Aldolase class I"/>
    <property type="match status" value="1"/>
</dbReference>
<dbReference type="OrthoDB" id="1092608at2"/>
<dbReference type="STRING" id="1120920.SAMN03080599_01483"/>
<proteinExistence type="predicted"/>
<protein>
    <recommendedName>
        <fullName evidence="3">Hydrolase</fullName>
    </recommendedName>
</protein>
<name>A0A1G5RYN8_9FIRM</name>
<dbReference type="SUPFAM" id="SSF51412">
    <property type="entry name" value="Inosine monophosphate dehydrogenase (IMPDH)"/>
    <property type="match status" value="1"/>
</dbReference>
<evidence type="ECO:0000313" key="2">
    <source>
        <dbReference type="Proteomes" id="UP000199208"/>
    </source>
</evidence>
<dbReference type="EMBL" id="FMWL01000005">
    <property type="protein sequence ID" value="SCZ78870.1"/>
    <property type="molecule type" value="Genomic_DNA"/>
</dbReference>